<accession>A0ABT5UVU9</accession>
<dbReference type="CDD" id="cd00075">
    <property type="entry name" value="HATPase"/>
    <property type="match status" value="1"/>
</dbReference>
<name>A0ABT5UVU9_9VIBR</name>
<evidence type="ECO:0000256" key="7">
    <source>
        <dbReference type="ARBA" id="ARBA00022692"/>
    </source>
</evidence>
<reference evidence="16 17" key="1">
    <citation type="submission" date="2023-02" db="EMBL/GenBank/DDBJ databases">
        <title>Vibrio intestini sp. nov., a close relative of Vibrio cholerae isolated from the intestine of Healthy Culter dabryi.</title>
        <authorList>
            <person name="Wu N."/>
        </authorList>
    </citation>
    <scope>NUCLEOTIDE SEQUENCE [LARGE SCALE GENOMIC DNA]</scope>
    <source>
        <strain evidence="16 17">DSL-7</strain>
    </source>
</reference>
<dbReference type="InterPro" id="IPR007895">
    <property type="entry name" value="MASE1"/>
</dbReference>
<evidence type="ECO:0000256" key="2">
    <source>
        <dbReference type="ARBA" id="ARBA00004651"/>
    </source>
</evidence>
<keyword evidence="12" id="KW-0902">Two-component regulatory system</keyword>
<evidence type="ECO:0000313" key="17">
    <source>
        <dbReference type="Proteomes" id="UP001216189"/>
    </source>
</evidence>
<dbReference type="InterPro" id="IPR005467">
    <property type="entry name" value="His_kinase_dom"/>
</dbReference>
<keyword evidence="8" id="KW-0547">Nucleotide-binding</keyword>
<feature type="transmembrane region" description="Helical" evidence="14">
    <location>
        <begin position="152"/>
        <end position="174"/>
    </location>
</feature>
<keyword evidence="7 14" id="KW-0812">Transmembrane</keyword>
<dbReference type="Gene3D" id="1.10.287.130">
    <property type="match status" value="1"/>
</dbReference>
<feature type="transmembrane region" description="Helical" evidence="14">
    <location>
        <begin position="269"/>
        <end position="290"/>
    </location>
</feature>
<evidence type="ECO:0000256" key="10">
    <source>
        <dbReference type="ARBA" id="ARBA00022840"/>
    </source>
</evidence>
<evidence type="ECO:0000256" key="1">
    <source>
        <dbReference type="ARBA" id="ARBA00000085"/>
    </source>
</evidence>
<evidence type="ECO:0000313" key="16">
    <source>
        <dbReference type="EMBL" id="MDE1513534.1"/>
    </source>
</evidence>
<keyword evidence="13 14" id="KW-0472">Membrane</keyword>
<feature type="transmembrane region" description="Helical" evidence="14">
    <location>
        <begin position="195"/>
        <end position="216"/>
    </location>
</feature>
<feature type="transmembrane region" description="Helical" evidence="14">
    <location>
        <begin position="6"/>
        <end position="29"/>
    </location>
</feature>
<feature type="domain" description="Histidine kinase" evidence="15">
    <location>
        <begin position="323"/>
        <end position="539"/>
    </location>
</feature>
<evidence type="ECO:0000256" key="13">
    <source>
        <dbReference type="ARBA" id="ARBA00023136"/>
    </source>
</evidence>
<evidence type="ECO:0000256" key="14">
    <source>
        <dbReference type="SAM" id="Phobius"/>
    </source>
</evidence>
<dbReference type="PRINTS" id="PR00344">
    <property type="entry name" value="BCTRLSENSOR"/>
</dbReference>
<keyword evidence="9" id="KW-0418">Kinase</keyword>
<evidence type="ECO:0000256" key="4">
    <source>
        <dbReference type="ARBA" id="ARBA00022475"/>
    </source>
</evidence>
<dbReference type="InterPro" id="IPR004358">
    <property type="entry name" value="Sig_transdc_His_kin-like_C"/>
</dbReference>
<comment type="caution">
    <text evidence="16">The sequence shown here is derived from an EMBL/GenBank/DDBJ whole genome shotgun (WGS) entry which is preliminary data.</text>
</comment>
<evidence type="ECO:0000256" key="12">
    <source>
        <dbReference type="ARBA" id="ARBA00023012"/>
    </source>
</evidence>
<evidence type="ECO:0000256" key="11">
    <source>
        <dbReference type="ARBA" id="ARBA00022989"/>
    </source>
</evidence>
<dbReference type="Proteomes" id="UP001216189">
    <property type="component" value="Unassembled WGS sequence"/>
</dbReference>
<dbReference type="PROSITE" id="PS50109">
    <property type="entry name" value="HIS_KIN"/>
    <property type="match status" value="1"/>
</dbReference>
<dbReference type="EMBL" id="JARBFT010000001">
    <property type="protein sequence ID" value="MDE1513534.1"/>
    <property type="molecule type" value="Genomic_DNA"/>
</dbReference>
<proteinExistence type="predicted"/>
<dbReference type="SMART" id="SM00387">
    <property type="entry name" value="HATPase_c"/>
    <property type="match status" value="1"/>
</dbReference>
<dbReference type="Pfam" id="PF02518">
    <property type="entry name" value="HATPase_c"/>
    <property type="match status" value="1"/>
</dbReference>
<organism evidence="16 17">
    <name type="scientific">Vibrio chanodichtyis</name>
    <dbReference type="NCBI Taxonomy" id="3027932"/>
    <lineage>
        <taxon>Bacteria</taxon>
        <taxon>Pseudomonadati</taxon>
        <taxon>Pseudomonadota</taxon>
        <taxon>Gammaproteobacteria</taxon>
        <taxon>Vibrionales</taxon>
        <taxon>Vibrionaceae</taxon>
        <taxon>Vibrio</taxon>
    </lineage>
</organism>
<sequence>MNQSLLFNSLRCIVTFFILYEFSLLFLLNPNVAAISAFFPAPAFIVALTFTQGLRFFPIIFLAAVFASFSDKPPWDLTLFNWLHITRQTLIYALAGYGLKRLLAASELKFSDVDAVWRFIVMGLLATACSGVIASALFYTFGFTPFSRLHNIFISFMVGDLTGLLMFTPVAFALEKLIQSPTPLQTAKEHLKKITPSQIASVTLATLLSLAIFVVVIVEPNWSYFHYLVLIPIALVSVKHGVKAGIFSAFSVNILSATIYNLFNAQVYSIIEIQMLYAVMALITLLLGSYRDNQIAVNERLRDNQLMLANLMQKSSLSELSSTIAHEVASPLQAALMNSQMSMQLLQSDQQINRGLLLELNQDVEFALNKAVQIHRCIYKGIGEGKSFHIETVAVHQCLNDAQRLLSETIIKHNVQIFEQPDVSLMSVNVDKLALTQVLVNLIKNAIQANATDITFHTVSSAHNVVIDIHNNGDQIESDVRAKIFQTLFSTKKEGMGLGLSICKTMLEGFGGHIELLDDNKQSSQYSGTTFRISLPKVEAGQ</sequence>
<dbReference type="Pfam" id="PF05231">
    <property type="entry name" value="MASE1"/>
    <property type="match status" value="1"/>
</dbReference>
<feature type="transmembrane region" description="Helical" evidence="14">
    <location>
        <begin position="119"/>
        <end position="140"/>
    </location>
</feature>
<dbReference type="RefSeq" id="WP_274721305.1">
    <property type="nucleotide sequence ID" value="NZ_JARBFT010000001.1"/>
</dbReference>
<evidence type="ECO:0000259" key="15">
    <source>
        <dbReference type="PROSITE" id="PS50109"/>
    </source>
</evidence>
<evidence type="ECO:0000256" key="3">
    <source>
        <dbReference type="ARBA" id="ARBA00012438"/>
    </source>
</evidence>
<keyword evidence="11 14" id="KW-1133">Transmembrane helix</keyword>
<evidence type="ECO:0000256" key="9">
    <source>
        <dbReference type="ARBA" id="ARBA00022777"/>
    </source>
</evidence>
<feature type="transmembrane region" description="Helical" evidence="14">
    <location>
        <begin position="41"/>
        <end position="67"/>
    </location>
</feature>
<dbReference type="InterPro" id="IPR003594">
    <property type="entry name" value="HATPase_dom"/>
</dbReference>
<dbReference type="Gene3D" id="3.30.565.10">
    <property type="entry name" value="Histidine kinase-like ATPase, C-terminal domain"/>
    <property type="match status" value="1"/>
</dbReference>
<keyword evidence="17" id="KW-1185">Reference proteome</keyword>
<keyword evidence="6" id="KW-0808">Transferase</keyword>
<keyword evidence="4" id="KW-1003">Cell membrane</keyword>
<comment type="subcellular location">
    <subcellularLocation>
        <location evidence="2">Cell membrane</location>
        <topology evidence="2">Multi-pass membrane protein</topology>
    </subcellularLocation>
</comment>
<dbReference type="EC" id="2.7.13.3" evidence="3"/>
<keyword evidence="5" id="KW-0597">Phosphoprotein</keyword>
<dbReference type="SUPFAM" id="SSF55874">
    <property type="entry name" value="ATPase domain of HSP90 chaperone/DNA topoisomerase II/histidine kinase"/>
    <property type="match status" value="1"/>
</dbReference>
<dbReference type="InterPro" id="IPR036890">
    <property type="entry name" value="HATPase_C_sf"/>
</dbReference>
<dbReference type="PANTHER" id="PTHR43065:SF10">
    <property type="entry name" value="PEROXIDE STRESS-ACTIVATED HISTIDINE KINASE MAK3"/>
    <property type="match status" value="1"/>
</dbReference>
<dbReference type="PANTHER" id="PTHR43065">
    <property type="entry name" value="SENSOR HISTIDINE KINASE"/>
    <property type="match status" value="1"/>
</dbReference>
<protein>
    <recommendedName>
        <fullName evidence="3">histidine kinase</fullName>
        <ecNumber evidence="3">2.7.13.3</ecNumber>
    </recommendedName>
</protein>
<comment type="catalytic activity">
    <reaction evidence="1">
        <text>ATP + protein L-histidine = ADP + protein N-phospho-L-histidine.</text>
        <dbReference type="EC" id="2.7.13.3"/>
    </reaction>
</comment>
<evidence type="ECO:0000256" key="5">
    <source>
        <dbReference type="ARBA" id="ARBA00022553"/>
    </source>
</evidence>
<keyword evidence="10" id="KW-0067">ATP-binding</keyword>
<gene>
    <name evidence="16" type="ORF">PUN32_00725</name>
</gene>
<evidence type="ECO:0000256" key="6">
    <source>
        <dbReference type="ARBA" id="ARBA00022679"/>
    </source>
</evidence>
<evidence type="ECO:0000256" key="8">
    <source>
        <dbReference type="ARBA" id="ARBA00022741"/>
    </source>
</evidence>